<organism evidence="1 2">
    <name type="scientific">Paenibacillus lacisoli</name>
    <dbReference type="NCBI Taxonomy" id="3064525"/>
    <lineage>
        <taxon>Bacteria</taxon>
        <taxon>Bacillati</taxon>
        <taxon>Bacillota</taxon>
        <taxon>Bacilli</taxon>
        <taxon>Bacillales</taxon>
        <taxon>Paenibacillaceae</taxon>
        <taxon>Paenibacillus</taxon>
    </lineage>
</organism>
<reference evidence="1 2" key="1">
    <citation type="submission" date="2023-07" db="EMBL/GenBank/DDBJ databases">
        <title>Paenibacillus sp. JX-17 nov. isolated from soil.</title>
        <authorList>
            <person name="Wan Y."/>
            <person name="Liu B."/>
        </authorList>
    </citation>
    <scope>NUCLEOTIDE SEQUENCE [LARGE SCALE GENOMIC DNA]</scope>
    <source>
        <strain evidence="1 2">JX-17</strain>
    </source>
</reference>
<keyword evidence="2" id="KW-1185">Reference proteome</keyword>
<dbReference type="RefSeq" id="WP_305024254.1">
    <property type="nucleotide sequence ID" value="NZ_JAUQTB010000005.1"/>
</dbReference>
<proteinExistence type="predicted"/>
<evidence type="ECO:0000313" key="1">
    <source>
        <dbReference type="EMBL" id="MDO7907055.1"/>
    </source>
</evidence>
<comment type="caution">
    <text evidence="1">The sequence shown here is derived from an EMBL/GenBank/DDBJ whole genome shotgun (WGS) entry which is preliminary data.</text>
</comment>
<name>A0ABT9CCR2_9BACL</name>
<evidence type="ECO:0000313" key="2">
    <source>
        <dbReference type="Proteomes" id="UP001240171"/>
    </source>
</evidence>
<accession>A0ABT9CCR2</accession>
<protein>
    <submittedName>
        <fullName evidence="1">Uncharacterized protein</fullName>
    </submittedName>
</protein>
<dbReference type="EMBL" id="JAUQTB010000005">
    <property type="protein sequence ID" value="MDO7907055.1"/>
    <property type="molecule type" value="Genomic_DNA"/>
</dbReference>
<dbReference type="Proteomes" id="UP001240171">
    <property type="component" value="Unassembled WGS sequence"/>
</dbReference>
<gene>
    <name evidence="1" type="ORF">Q5741_11570</name>
</gene>
<sequence>MNSNKPRILDKNIDFFVAALSQSLVSVWQEDPAGVYCEIGVGYVEQFSDDTIRIRSEEGRLSYFARDNAMFQALVNSN</sequence>